<evidence type="ECO:0000256" key="5">
    <source>
        <dbReference type="ARBA" id="ARBA00022825"/>
    </source>
</evidence>
<comment type="caution">
    <text evidence="9">The sequence shown here is derived from an EMBL/GenBank/DDBJ whole genome shotgun (WGS) entry which is preliminary data.</text>
</comment>
<dbReference type="SMART" id="SM00245">
    <property type="entry name" value="TSPc"/>
    <property type="match status" value="1"/>
</dbReference>
<evidence type="ECO:0000313" key="9">
    <source>
        <dbReference type="EMBL" id="MEC1177765.1"/>
    </source>
</evidence>
<feature type="signal peptide" evidence="7">
    <location>
        <begin position="1"/>
        <end position="22"/>
    </location>
</feature>
<dbReference type="CDD" id="cd07560">
    <property type="entry name" value="Peptidase_S41_CPP"/>
    <property type="match status" value="1"/>
</dbReference>
<proteinExistence type="inferred from homology"/>
<keyword evidence="10" id="KW-1185">Reference proteome</keyword>
<dbReference type="Proteomes" id="UP001344888">
    <property type="component" value="Unassembled WGS sequence"/>
</dbReference>
<gene>
    <name evidence="9" type="ORF">P9B03_04650</name>
</gene>
<organism evidence="9 10">
    <name type="scientific">Metasolibacillus meyeri</name>
    <dbReference type="NCBI Taxonomy" id="1071052"/>
    <lineage>
        <taxon>Bacteria</taxon>
        <taxon>Bacillati</taxon>
        <taxon>Bacillota</taxon>
        <taxon>Bacilli</taxon>
        <taxon>Bacillales</taxon>
        <taxon>Caryophanaceae</taxon>
        <taxon>Metasolibacillus</taxon>
    </lineage>
</organism>
<dbReference type="InterPro" id="IPR041489">
    <property type="entry name" value="PDZ_6"/>
</dbReference>
<dbReference type="InterPro" id="IPR004447">
    <property type="entry name" value="Peptidase_S41A"/>
</dbReference>
<feature type="chain" id="PRO_5043656527" evidence="7">
    <location>
        <begin position="23"/>
        <end position="439"/>
    </location>
</feature>
<accession>A0AAW9NK14</accession>
<name>A0AAW9NK14_9BACL</name>
<dbReference type="SUPFAM" id="SSF50156">
    <property type="entry name" value="PDZ domain-like"/>
    <property type="match status" value="1"/>
</dbReference>
<dbReference type="AlphaFoldDB" id="A0AAW9NK14"/>
<dbReference type="Gene3D" id="3.30.750.44">
    <property type="match status" value="1"/>
</dbReference>
<evidence type="ECO:0000256" key="4">
    <source>
        <dbReference type="ARBA" id="ARBA00022801"/>
    </source>
</evidence>
<dbReference type="GO" id="GO:0007165">
    <property type="term" value="P:signal transduction"/>
    <property type="evidence" value="ECO:0007669"/>
    <property type="project" value="TreeGrafter"/>
</dbReference>
<dbReference type="PANTHER" id="PTHR32060:SF22">
    <property type="entry name" value="CARBOXYL-TERMINAL-PROCESSING PEPTIDASE 3, CHLOROPLASTIC"/>
    <property type="match status" value="1"/>
</dbReference>
<dbReference type="CDD" id="cd06782">
    <property type="entry name" value="cpPDZ_CPP-like"/>
    <property type="match status" value="1"/>
</dbReference>
<evidence type="ECO:0000313" key="10">
    <source>
        <dbReference type="Proteomes" id="UP001344888"/>
    </source>
</evidence>
<evidence type="ECO:0000256" key="7">
    <source>
        <dbReference type="SAM" id="SignalP"/>
    </source>
</evidence>
<dbReference type="Pfam" id="PF17820">
    <property type="entry name" value="PDZ_6"/>
    <property type="match status" value="1"/>
</dbReference>
<feature type="domain" description="PDZ" evidence="8">
    <location>
        <begin position="73"/>
        <end position="136"/>
    </location>
</feature>
<dbReference type="NCBIfam" id="TIGR00225">
    <property type="entry name" value="prc"/>
    <property type="match status" value="1"/>
</dbReference>
<dbReference type="GO" id="GO:0004175">
    <property type="term" value="F:endopeptidase activity"/>
    <property type="evidence" value="ECO:0007669"/>
    <property type="project" value="TreeGrafter"/>
</dbReference>
<dbReference type="InterPro" id="IPR036034">
    <property type="entry name" value="PDZ_sf"/>
</dbReference>
<dbReference type="InterPro" id="IPR032812">
    <property type="entry name" value="SbsA_Ig"/>
</dbReference>
<dbReference type="Pfam" id="PF13205">
    <property type="entry name" value="Big_5"/>
    <property type="match status" value="1"/>
</dbReference>
<protein>
    <submittedName>
        <fullName evidence="9">S41 family peptidase</fullName>
    </submittedName>
</protein>
<dbReference type="GO" id="GO:0008236">
    <property type="term" value="F:serine-type peptidase activity"/>
    <property type="evidence" value="ECO:0007669"/>
    <property type="project" value="UniProtKB-KW"/>
</dbReference>
<dbReference type="RefSeq" id="WP_326122225.1">
    <property type="nucleotide sequence ID" value="NZ_JARSFG010000006.1"/>
</dbReference>
<evidence type="ECO:0000256" key="1">
    <source>
        <dbReference type="ARBA" id="ARBA00009179"/>
    </source>
</evidence>
<dbReference type="EMBL" id="JARSFG010000006">
    <property type="protein sequence ID" value="MEC1177765.1"/>
    <property type="molecule type" value="Genomic_DNA"/>
</dbReference>
<dbReference type="PANTHER" id="PTHR32060">
    <property type="entry name" value="TAIL-SPECIFIC PROTEASE"/>
    <property type="match status" value="1"/>
</dbReference>
<dbReference type="Gene3D" id="2.30.42.10">
    <property type="match status" value="1"/>
</dbReference>
<reference evidence="9 10" key="1">
    <citation type="submission" date="2023-03" db="EMBL/GenBank/DDBJ databases">
        <title>Bacillus Genome Sequencing.</title>
        <authorList>
            <person name="Dunlap C."/>
        </authorList>
    </citation>
    <scope>NUCLEOTIDE SEQUENCE [LARGE SCALE GENOMIC DNA]</scope>
    <source>
        <strain evidence="9 10">B-59205</strain>
    </source>
</reference>
<evidence type="ECO:0000259" key="8">
    <source>
        <dbReference type="PROSITE" id="PS50106"/>
    </source>
</evidence>
<dbReference type="PROSITE" id="PS50106">
    <property type="entry name" value="PDZ"/>
    <property type="match status" value="1"/>
</dbReference>
<keyword evidence="2 6" id="KW-0645">Protease</keyword>
<dbReference type="SUPFAM" id="SSF52096">
    <property type="entry name" value="ClpP/crotonase"/>
    <property type="match status" value="1"/>
</dbReference>
<evidence type="ECO:0000256" key="6">
    <source>
        <dbReference type="RuleBase" id="RU004404"/>
    </source>
</evidence>
<dbReference type="InterPro" id="IPR001478">
    <property type="entry name" value="PDZ"/>
</dbReference>
<sequence>MKNLLKAMLFSFFLLIPITANADTLNEVKSIIKTEYVGNINGNLQKAASIEEVMDMLDAYSTFFTAAEFEQYINSIEMTSVGIGVVVEKHNQGVLITEVIEGGSAHKAGIKSGQIIVNINGQSTVPMSIQEATSLIMGEQNTSVRLGILHNGKTKNVTLVRESFSMPNITKKLLYGNVGFIHLSSFSEDAANLVKRAFNELKSQGATSFILDVQDNGGGYVDAAEQLIGMFPKSPYAYKLQTAAGTVTHHSIYQRIKFPTDTRVLVNRFSTSASEMLAAALVDQKSAVVYGEKTYGKGTMQGFFELSDGSYLKLTIGKFSGPNGSTINEIGVKPHITTATPIMTAHFDSLVNKFKGYEALSATKVKEGDSFTLRYSKPIATDTIQLIALGDHAVPMKATYKNKQLIIKPTKPLTKNAQYMLLIPPTAKEKGQYMHITVN</sequence>
<dbReference type="GO" id="GO:0006508">
    <property type="term" value="P:proteolysis"/>
    <property type="evidence" value="ECO:0007669"/>
    <property type="project" value="UniProtKB-KW"/>
</dbReference>
<evidence type="ECO:0000256" key="2">
    <source>
        <dbReference type="ARBA" id="ARBA00022670"/>
    </source>
</evidence>
<evidence type="ECO:0000256" key="3">
    <source>
        <dbReference type="ARBA" id="ARBA00022729"/>
    </source>
</evidence>
<dbReference type="InterPro" id="IPR005151">
    <property type="entry name" value="Tail-specific_protease"/>
</dbReference>
<dbReference type="InterPro" id="IPR029045">
    <property type="entry name" value="ClpP/crotonase-like_dom_sf"/>
</dbReference>
<comment type="similarity">
    <text evidence="1 6">Belongs to the peptidase S41A family.</text>
</comment>
<dbReference type="GO" id="GO:0030288">
    <property type="term" value="C:outer membrane-bounded periplasmic space"/>
    <property type="evidence" value="ECO:0007669"/>
    <property type="project" value="TreeGrafter"/>
</dbReference>
<keyword evidence="5 6" id="KW-0720">Serine protease</keyword>
<dbReference type="Pfam" id="PF03572">
    <property type="entry name" value="Peptidase_S41"/>
    <property type="match status" value="1"/>
</dbReference>
<keyword evidence="3 7" id="KW-0732">Signal</keyword>
<dbReference type="SMART" id="SM00228">
    <property type="entry name" value="PDZ"/>
    <property type="match status" value="1"/>
</dbReference>
<dbReference type="Gene3D" id="3.90.226.10">
    <property type="entry name" value="2-enoyl-CoA Hydratase, Chain A, domain 1"/>
    <property type="match status" value="1"/>
</dbReference>
<keyword evidence="4 6" id="KW-0378">Hydrolase</keyword>